<dbReference type="AlphaFoldDB" id="A0AAE0LT67"/>
<dbReference type="Proteomes" id="UP001278766">
    <property type="component" value="Unassembled WGS sequence"/>
</dbReference>
<feature type="compositionally biased region" description="Polar residues" evidence="1">
    <location>
        <begin position="86"/>
        <end position="104"/>
    </location>
</feature>
<gene>
    <name evidence="2" type="ORF">B0H64DRAFT_111599</name>
</gene>
<keyword evidence="3" id="KW-1185">Reference proteome</keyword>
<protein>
    <submittedName>
        <fullName evidence="2">Uncharacterized protein</fullName>
    </submittedName>
</protein>
<dbReference type="EMBL" id="JAUEPN010000003">
    <property type="protein sequence ID" value="KAK3296866.1"/>
    <property type="molecule type" value="Genomic_DNA"/>
</dbReference>
<feature type="region of interest" description="Disordered" evidence="1">
    <location>
        <begin position="257"/>
        <end position="359"/>
    </location>
</feature>
<feature type="region of interest" description="Disordered" evidence="1">
    <location>
        <begin position="377"/>
        <end position="396"/>
    </location>
</feature>
<name>A0AAE0LT67_9PEZI</name>
<feature type="compositionally biased region" description="Polar residues" evidence="1">
    <location>
        <begin position="10"/>
        <end position="26"/>
    </location>
</feature>
<dbReference type="RefSeq" id="XP_062660380.1">
    <property type="nucleotide sequence ID" value="XM_062797801.1"/>
</dbReference>
<proteinExistence type="predicted"/>
<dbReference type="PANTHER" id="PTHR42111:SF1">
    <property type="entry name" value="YALI0D23727P"/>
    <property type="match status" value="1"/>
</dbReference>
<reference evidence="2" key="2">
    <citation type="submission" date="2023-06" db="EMBL/GenBank/DDBJ databases">
        <authorList>
            <consortium name="Lawrence Berkeley National Laboratory"/>
            <person name="Haridas S."/>
            <person name="Hensen N."/>
            <person name="Bonometti L."/>
            <person name="Westerberg I."/>
            <person name="Brannstrom I.O."/>
            <person name="Guillou S."/>
            <person name="Cros-Aarteil S."/>
            <person name="Calhoun S."/>
            <person name="Kuo A."/>
            <person name="Mondo S."/>
            <person name="Pangilinan J."/>
            <person name="Riley R."/>
            <person name="Labutti K."/>
            <person name="Andreopoulos B."/>
            <person name="Lipzen A."/>
            <person name="Chen C."/>
            <person name="Yanf M."/>
            <person name="Daum C."/>
            <person name="Ng V."/>
            <person name="Clum A."/>
            <person name="Steindorff A."/>
            <person name="Ohm R."/>
            <person name="Martin F."/>
            <person name="Silar P."/>
            <person name="Natvig D."/>
            <person name="Lalanne C."/>
            <person name="Gautier V."/>
            <person name="Ament-Velasquez S.L."/>
            <person name="Kruys A."/>
            <person name="Hutchinson M.I."/>
            <person name="Powell A.J."/>
            <person name="Barry K."/>
            <person name="Miller A.N."/>
            <person name="Grigoriev I.V."/>
            <person name="Debuchy R."/>
            <person name="Gladieux P."/>
            <person name="Thoren M.H."/>
            <person name="Johannesson H."/>
        </authorList>
    </citation>
    <scope>NUCLEOTIDE SEQUENCE</scope>
    <source>
        <strain evidence="2">CBS 168.71</strain>
    </source>
</reference>
<organism evidence="2 3">
    <name type="scientific">Chaetomium fimeti</name>
    <dbReference type="NCBI Taxonomy" id="1854472"/>
    <lineage>
        <taxon>Eukaryota</taxon>
        <taxon>Fungi</taxon>
        <taxon>Dikarya</taxon>
        <taxon>Ascomycota</taxon>
        <taxon>Pezizomycotina</taxon>
        <taxon>Sordariomycetes</taxon>
        <taxon>Sordariomycetidae</taxon>
        <taxon>Sordariales</taxon>
        <taxon>Chaetomiaceae</taxon>
        <taxon>Chaetomium</taxon>
    </lineage>
</organism>
<feature type="compositionally biased region" description="Basic and acidic residues" evidence="1">
    <location>
        <begin position="27"/>
        <end position="53"/>
    </location>
</feature>
<feature type="compositionally biased region" description="Low complexity" evidence="1">
    <location>
        <begin position="325"/>
        <end position="352"/>
    </location>
</feature>
<comment type="caution">
    <text evidence="2">The sequence shown here is derived from an EMBL/GenBank/DDBJ whole genome shotgun (WGS) entry which is preliminary data.</text>
</comment>
<evidence type="ECO:0000313" key="2">
    <source>
        <dbReference type="EMBL" id="KAK3296866.1"/>
    </source>
</evidence>
<dbReference type="GeneID" id="87834749"/>
<feature type="region of interest" description="Disordered" evidence="1">
    <location>
        <begin position="1"/>
        <end position="128"/>
    </location>
</feature>
<evidence type="ECO:0000256" key="1">
    <source>
        <dbReference type="SAM" id="MobiDB-lite"/>
    </source>
</evidence>
<dbReference type="PANTHER" id="PTHR42111">
    <property type="entry name" value="YALI0D23727P"/>
    <property type="match status" value="1"/>
</dbReference>
<reference evidence="2" key="1">
    <citation type="journal article" date="2023" name="Mol. Phylogenet. Evol.">
        <title>Genome-scale phylogeny and comparative genomics of the fungal order Sordariales.</title>
        <authorList>
            <person name="Hensen N."/>
            <person name="Bonometti L."/>
            <person name="Westerberg I."/>
            <person name="Brannstrom I.O."/>
            <person name="Guillou S."/>
            <person name="Cros-Aarteil S."/>
            <person name="Calhoun S."/>
            <person name="Haridas S."/>
            <person name="Kuo A."/>
            <person name="Mondo S."/>
            <person name="Pangilinan J."/>
            <person name="Riley R."/>
            <person name="LaButti K."/>
            <person name="Andreopoulos B."/>
            <person name="Lipzen A."/>
            <person name="Chen C."/>
            <person name="Yan M."/>
            <person name="Daum C."/>
            <person name="Ng V."/>
            <person name="Clum A."/>
            <person name="Steindorff A."/>
            <person name="Ohm R.A."/>
            <person name="Martin F."/>
            <person name="Silar P."/>
            <person name="Natvig D.O."/>
            <person name="Lalanne C."/>
            <person name="Gautier V."/>
            <person name="Ament-Velasquez S.L."/>
            <person name="Kruys A."/>
            <person name="Hutchinson M.I."/>
            <person name="Powell A.J."/>
            <person name="Barry K."/>
            <person name="Miller A.N."/>
            <person name="Grigoriev I.V."/>
            <person name="Debuchy R."/>
            <person name="Gladieux P."/>
            <person name="Hiltunen Thoren M."/>
            <person name="Johannesson H."/>
        </authorList>
    </citation>
    <scope>NUCLEOTIDE SEQUENCE</scope>
    <source>
        <strain evidence="2">CBS 168.71</strain>
    </source>
</reference>
<accession>A0AAE0LT67</accession>
<sequence>MSLATAAPAQGSTTIPTLAEPSTTQQDEIRAKVQREIDEKRRELQTRESELLARRQALNTTEGEDKKKKKRSLFGFGKKKTEPAQPASTSKPATTRTTAASPIQTDRARFSPSSPGRAGFASSPRLASPAGSQIFERNVQESSVSLMPSSPAIPSHIQTENYIPPVLDASSEAITDDHLNPDTVEIITHTSHQPASVTVTGLNPYGDASWADELAAFSSGTTTTAADTASNYGSFDTTDVRRLSFISFADVVQAEHGGFSPGSPPRDSMHLAGLTSFTSNNNTNTHNRSPSPIRSPVSSAGGGVGPGGASPPLSQSGSVRGGLEAAARARASSPSGKSLGSPTSMMSMSLSPVASSTTGNNGGEIAIETMSQALRRTGSGDLSVGNGVRSFPTSPI</sequence>
<evidence type="ECO:0000313" key="3">
    <source>
        <dbReference type="Proteomes" id="UP001278766"/>
    </source>
</evidence>
<feature type="compositionally biased region" description="Low complexity" evidence="1">
    <location>
        <begin position="275"/>
        <end position="299"/>
    </location>
</feature>